<evidence type="ECO:0000313" key="5">
    <source>
        <dbReference type="Proteomes" id="UP001199106"/>
    </source>
</evidence>
<dbReference type="InterPro" id="IPR002227">
    <property type="entry name" value="Tyrosinase_Cu-bd"/>
</dbReference>
<dbReference type="Proteomes" id="UP001199106">
    <property type="component" value="Unassembled WGS sequence"/>
</dbReference>
<dbReference type="GO" id="GO:0004503">
    <property type="term" value="F:tyrosinase activity"/>
    <property type="evidence" value="ECO:0007669"/>
    <property type="project" value="UniProtKB-EC"/>
</dbReference>
<dbReference type="AlphaFoldDB" id="A0AAD4F8K5"/>
<dbReference type="InterPro" id="IPR050316">
    <property type="entry name" value="Tyrosinase/Hemocyanin"/>
</dbReference>
<name>A0AAD4F8K5_9PLEO</name>
<evidence type="ECO:0000313" key="4">
    <source>
        <dbReference type="EMBL" id="KAG9185177.1"/>
    </source>
</evidence>
<dbReference type="GO" id="GO:0046872">
    <property type="term" value="F:metal ion binding"/>
    <property type="evidence" value="ECO:0007669"/>
    <property type="project" value="UniProtKB-KW"/>
</dbReference>
<proteinExistence type="predicted"/>
<evidence type="ECO:0000256" key="2">
    <source>
        <dbReference type="ARBA" id="ARBA00023002"/>
    </source>
</evidence>
<feature type="domain" description="Tyrosinase copper-binding" evidence="3">
    <location>
        <begin position="3"/>
        <end position="70"/>
    </location>
</feature>
<gene>
    <name evidence="4" type="ORF">G6011_07721</name>
</gene>
<protein>
    <submittedName>
        <fullName evidence="4">Tyrosinase</fullName>
        <ecNumber evidence="4">1.14.18.1</ecNumber>
    </submittedName>
</protein>
<comment type="caution">
    <text evidence="4">The sequence shown here is derived from an EMBL/GenBank/DDBJ whole genome shotgun (WGS) entry which is preliminary data.</text>
</comment>
<reference evidence="4" key="1">
    <citation type="submission" date="2021-07" db="EMBL/GenBank/DDBJ databases">
        <title>Genome Resource of American Ginseng Black Spot Pathogen Alternaria panax.</title>
        <authorList>
            <person name="Qiu C."/>
            <person name="Wang W."/>
            <person name="Liu Z."/>
        </authorList>
    </citation>
    <scope>NUCLEOTIDE SEQUENCE</scope>
    <source>
        <strain evidence="4">BNCC115425</strain>
    </source>
</reference>
<evidence type="ECO:0000259" key="3">
    <source>
        <dbReference type="Pfam" id="PF00264"/>
    </source>
</evidence>
<sequence length="129" mass="14559">MVVDLITNYPDILSFQNKMQNFTQGVMGVHNAGHYIIRGDSGMDIFNSPADPYLYFHHAMIDRVWWTWQNLDLKNRPNTIAGTMTFVNNPPSRNATLDDVLSVGYVGQPNITIRDAQSSIAGPFCYVYA</sequence>
<dbReference type="Pfam" id="PF00264">
    <property type="entry name" value="Tyrosinase"/>
    <property type="match status" value="1"/>
</dbReference>
<dbReference type="PANTHER" id="PTHR11474">
    <property type="entry name" value="TYROSINASE FAMILY MEMBER"/>
    <property type="match status" value="1"/>
</dbReference>
<organism evidence="4 5">
    <name type="scientific">Alternaria panax</name>
    <dbReference type="NCBI Taxonomy" id="48097"/>
    <lineage>
        <taxon>Eukaryota</taxon>
        <taxon>Fungi</taxon>
        <taxon>Dikarya</taxon>
        <taxon>Ascomycota</taxon>
        <taxon>Pezizomycotina</taxon>
        <taxon>Dothideomycetes</taxon>
        <taxon>Pleosporomycetidae</taxon>
        <taxon>Pleosporales</taxon>
        <taxon>Pleosporineae</taxon>
        <taxon>Pleosporaceae</taxon>
        <taxon>Alternaria</taxon>
        <taxon>Alternaria sect. Panax</taxon>
    </lineage>
</organism>
<dbReference type="SUPFAM" id="SSF48056">
    <property type="entry name" value="Di-copper centre-containing domain"/>
    <property type="match status" value="1"/>
</dbReference>
<keyword evidence="5" id="KW-1185">Reference proteome</keyword>
<accession>A0AAD4F8K5</accession>
<dbReference type="EMBL" id="JAANER010000011">
    <property type="protein sequence ID" value="KAG9185177.1"/>
    <property type="molecule type" value="Genomic_DNA"/>
</dbReference>
<dbReference type="InterPro" id="IPR008922">
    <property type="entry name" value="Di-copper_centre_dom_sf"/>
</dbReference>
<dbReference type="Gene3D" id="1.10.1280.10">
    <property type="entry name" value="Di-copper center containing domain from catechol oxidase"/>
    <property type="match status" value="1"/>
</dbReference>
<dbReference type="EC" id="1.14.18.1" evidence="4"/>
<dbReference type="PANTHER" id="PTHR11474:SF125">
    <property type="entry name" value="N-ACETYL-6-HYDROXYTRYPTOPHAN OXIDASE IVOB-RELATED"/>
    <property type="match status" value="1"/>
</dbReference>
<keyword evidence="1" id="KW-0479">Metal-binding</keyword>
<evidence type="ECO:0000256" key="1">
    <source>
        <dbReference type="ARBA" id="ARBA00022723"/>
    </source>
</evidence>
<keyword evidence="2 4" id="KW-0560">Oxidoreductase</keyword>